<dbReference type="Proteomes" id="UP000825935">
    <property type="component" value="Chromosome 1"/>
</dbReference>
<accession>A0A8T2VNK0</accession>
<proteinExistence type="predicted"/>
<gene>
    <name evidence="2" type="ORF">KP509_01G092500</name>
</gene>
<evidence type="ECO:0000313" key="3">
    <source>
        <dbReference type="Proteomes" id="UP000825935"/>
    </source>
</evidence>
<dbReference type="AlphaFoldDB" id="A0A8T2VNK0"/>
<name>A0A8T2VNK0_CERRI</name>
<evidence type="ECO:0000256" key="1">
    <source>
        <dbReference type="SAM" id="SignalP"/>
    </source>
</evidence>
<dbReference type="EMBL" id="CM035406">
    <property type="protein sequence ID" value="KAH7447125.1"/>
    <property type="molecule type" value="Genomic_DNA"/>
</dbReference>
<reference evidence="2" key="1">
    <citation type="submission" date="2021-08" db="EMBL/GenBank/DDBJ databases">
        <title>WGS assembly of Ceratopteris richardii.</title>
        <authorList>
            <person name="Marchant D.B."/>
            <person name="Chen G."/>
            <person name="Jenkins J."/>
            <person name="Shu S."/>
            <person name="Leebens-Mack J."/>
            <person name="Grimwood J."/>
            <person name="Schmutz J."/>
            <person name="Soltis P."/>
            <person name="Soltis D."/>
            <person name="Chen Z.-H."/>
        </authorList>
    </citation>
    <scope>NUCLEOTIDE SEQUENCE</scope>
    <source>
        <strain evidence="2">Whitten #5841</strain>
        <tissue evidence="2">Leaf</tissue>
    </source>
</reference>
<protein>
    <recommendedName>
        <fullName evidence="4">Secreted protein</fullName>
    </recommendedName>
</protein>
<feature type="chain" id="PRO_5035759588" description="Secreted protein" evidence="1">
    <location>
        <begin position="18"/>
        <end position="73"/>
    </location>
</feature>
<feature type="signal peptide" evidence="1">
    <location>
        <begin position="1"/>
        <end position="17"/>
    </location>
</feature>
<evidence type="ECO:0008006" key="4">
    <source>
        <dbReference type="Google" id="ProtNLM"/>
    </source>
</evidence>
<evidence type="ECO:0000313" key="2">
    <source>
        <dbReference type="EMBL" id="KAH7447125.1"/>
    </source>
</evidence>
<sequence length="73" mass="7866">MGWTLSTLLAFLMKVAGSVLCEQSSMSRLPPLPLAPSCLPSARSLSLHSDSSIYFSSLGTSSSQILWFPSLKF</sequence>
<comment type="caution">
    <text evidence="2">The sequence shown here is derived from an EMBL/GenBank/DDBJ whole genome shotgun (WGS) entry which is preliminary data.</text>
</comment>
<keyword evidence="1" id="KW-0732">Signal</keyword>
<organism evidence="2 3">
    <name type="scientific">Ceratopteris richardii</name>
    <name type="common">Triangle waterfern</name>
    <dbReference type="NCBI Taxonomy" id="49495"/>
    <lineage>
        <taxon>Eukaryota</taxon>
        <taxon>Viridiplantae</taxon>
        <taxon>Streptophyta</taxon>
        <taxon>Embryophyta</taxon>
        <taxon>Tracheophyta</taxon>
        <taxon>Polypodiopsida</taxon>
        <taxon>Polypodiidae</taxon>
        <taxon>Polypodiales</taxon>
        <taxon>Pteridineae</taxon>
        <taxon>Pteridaceae</taxon>
        <taxon>Parkerioideae</taxon>
        <taxon>Ceratopteris</taxon>
    </lineage>
</organism>
<keyword evidence="3" id="KW-1185">Reference proteome</keyword>